<feature type="compositionally biased region" description="Polar residues" evidence="2">
    <location>
        <begin position="1039"/>
        <end position="1050"/>
    </location>
</feature>
<dbReference type="AlphaFoldDB" id="A0A6B2KX51"/>
<reference evidence="3" key="1">
    <citation type="journal article" date="2020" name="J. Eukaryot. Microbiol.">
        <title>De novo Sequencing, Assembly and Annotation of the Transcriptome for the Free-Living Testate Amoeba Arcella intermedia.</title>
        <authorList>
            <person name="Ribeiro G.M."/>
            <person name="Porfirio-Sousa A.L."/>
            <person name="Maurer-Alcala X.X."/>
            <person name="Katz L.A."/>
            <person name="Lahr D.J.G."/>
        </authorList>
    </citation>
    <scope>NUCLEOTIDE SEQUENCE</scope>
</reference>
<proteinExistence type="predicted"/>
<accession>A0A6B2KX51</accession>
<feature type="compositionally biased region" description="Basic residues" evidence="2">
    <location>
        <begin position="1051"/>
        <end position="1061"/>
    </location>
</feature>
<sequence length="1069" mass="125289">MHHIAVHIQGRKDSPNVRAVGEKVQKVITRIEAQREIRAPLQAELNSLQATKTDLLSRNRPFEKEKQDRLDALKKQIDDLPNWPEYAELFNHHQYDNLSLDIVRTMTIAILDNKTALEEEIARMFKETAPEDIDHNKIEQDRTSIQSSIRELTKQCLTKFSNPTYLMKFAKDMQSRKETEIVLEVVKKLLERIQEINEQRRIRKPIQLKIDELELAQEEAQKTGKTFNKKDELLDLKNQIEKLPVYPHFSQVYKDNEYTPTLFSGVELALVSVLDERDVHEVQISKQFYEDRTRVDHAKIAQERKAKEANIEFVMSAATTHVSDFANIQSLIQTLCNRKESSLAIRLTNYCFELLKKLQTHRKKKIELQHNIDILTEEEKFLASRKKPLDDQAKEKLANFKKKMEALNAIKTFPDLSTEAKDLKMKDDLVVLLVNTVFDKKSTIFKNVRNDKDMTDERKQYWASYVVNSEKEIGKLIFENVETPSVLLSVSKTLRSLNEFDYSAKVGEHCLNILSKIRKVQEKQEKIEKERLLLVHEEEQLHKVMRYLPLDKKQALRKLQLRDRLFKEKAAHYQKQFEPDSFALELSQHLIISSLDAQTFVAPEIPLSLPSLSFLDLDIDIDMEDEELEPLTDETKEGKKASFSTEAAHKTDTIIKLCLRHVFKITNLITLARLLTDKHQYHHVIRAGKKCQLQITKRKNEFEKHDEIRKNFEELDNLRLQYLFQNKPEEIDPEERASLERKLGEAREEMEKLPDMGDVNAEIATLDTQMLEVTELIIVAAKIENFENELKTQTIKAFKFNTTVDRWDQVRQLIPEEEWDKVKEELVVYVLKQTGNVRDKIDLLTKDGLYKQVIEVFPKPDGIDGELDLLLKVYKTIEEKEPTLLEKMIPVVSRYMKRYFQEKKYEQFYPVLDRFQRRFPAVVVSLLAHACDMVMFDILPSQYKDFVAMLKQMKQRMELINRQDDWTDFFVAFKKKHIGKKKLIQMVNLIGDSVWSVEKLMQHTQLPRVKPETSKSEEEESGSTQKKKRKRKDEEDTQPSTATPSSNTTFKKAKKKSKKKKAVESETDD</sequence>
<name>A0A6B2KX51_9EUKA</name>
<feature type="coiled-coil region" evidence="1">
    <location>
        <begin position="358"/>
        <end position="410"/>
    </location>
</feature>
<keyword evidence="1" id="KW-0175">Coiled coil</keyword>
<evidence type="ECO:0000256" key="2">
    <source>
        <dbReference type="SAM" id="MobiDB-lite"/>
    </source>
</evidence>
<dbReference type="EMBL" id="GIBP01000226">
    <property type="protein sequence ID" value="NDV29195.1"/>
    <property type="molecule type" value="Transcribed_RNA"/>
</dbReference>
<feature type="region of interest" description="Disordered" evidence="2">
    <location>
        <begin position="1005"/>
        <end position="1069"/>
    </location>
</feature>
<protein>
    <submittedName>
        <fullName evidence="3">Uncharacterized protein</fullName>
    </submittedName>
</protein>
<organism evidence="3">
    <name type="scientific">Arcella intermedia</name>
    <dbReference type="NCBI Taxonomy" id="1963864"/>
    <lineage>
        <taxon>Eukaryota</taxon>
        <taxon>Amoebozoa</taxon>
        <taxon>Tubulinea</taxon>
        <taxon>Elardia</taxon>
        <taxon>Arcellinida</taxon>
        <taxon>Sphaerothecina</taxon>
        <taxon>Arcellidae</taxon>
        <taxon>Arcella</taxon>
    </lineage>
</organism>
<evidence type="ECO:0000256" key="1">
    <source>
        <dbReference type="SAM" id="Coils"/>
    </source>
</evidence>
<evidence type="ECO:0000313" key="3">
    <source>
        <dbReference type="EMBL" id="NDV29195.1"/>
    </source>
</evidence>